<organism evidence="1">
    <name type="scientific">Nicotiana tabacum</name>
    <name type="common">Common tobacco</name>
    <dbReference type="NCBI Taxonomy" id="4097"/>
    <lineage>
        <taxon>Eukaryota</taxon>
        <taxon>Viridiplantae</taxon>
        <taxon>Streptophyta</taxon>
        <taxon>Embryophyta</taxon>
        <taxon>Tracheophyta</taxon>
        <taxon>Spermatophyta</taxon>
        <taxon>Magnoliopsida</taxon>
        <taxon>eudicotyledons</taxon>
        <taxon>Gunneridae</taxon>
        <taxon>Pentapetalae</taxon>
        <taxon>asterids</taxon>
        <taxon>lamiids</taxon>
        <taxon>Solanales</taxon>
        <taxon>Solanaceae</taxon>
        <taxon>Nicotianoideae</taxon>
        <taxon>Nicotianeae</taxon>
        <taxon>Nicotiana</taxon>
    </lineage>
</organism>
<protein>
    <submittedName>
        <fullName evidence="1">Uncharacterized protein isoform X1</fullName>
    </submittedName>
</protein>
<proteinExistence type="predicted"/>
<dbReference type="PaxDb" id="4097-A0A1S3ZFY3"/>
<dbReference type="AlphaFoldDB" id="A0A1S3ZFY3"/>
<sequence length="143" mass="15986">MPVTKGSSSVQQINPEFQSGVRLKIHFLHQSTTREMQYKYSLQTFKKGDLSIDSYIEKIHEFADCLHSIGRGVDDPKLGKKEVHCSVVGNIVTVCPIFRARGVAVRSSSDKVEFELDGPDSSSKTECTARGSKYARNIRANYD</sequence>
<dbReference type="KEGG" id="nta:107786269"/>
<name>A0A1S3ZFY3_TOBAC</name>
<reference evidence="1" key="1">
    <citation type="submission" date="2025-08" db="UniProtKB">
        <authorList>
            <consortium name="RefSeq"/>
        </authorList>
    </citation>
    <scope>IDENTIFICATION</scope>
</reference>
<gene>
    <name evidence="1" type="primary">LOC107786269</name>
</gene>
<evidence type="ECO:0000313" key="1">
    <source>
        <dbReference type="RefSeq" id="XP_016463201.1"/>
    </source>
</evidence>
<accession>A0A1S3ZFY3</accession>
<dbReference type="RefSeq" id="XP_016463201.1">
    <property type="nucleotide sequence ID" value="XM_016607715.1"/>
</dbReference>